<comment type="caution">
    <text evidence="5">The sequence shown here is derived from an EMBL/GenBank/DDBJ whole genome shotgun (WGS) entry which is preliminary data.</text>
</comment>
<dbReference type="InterPro" id="IPR023198">
    <property type="entry name" value="PGP-like_dom2"/>
</dbReference>
<name>A0A4R6LNR5_9FIRM</name>
<dbReference type="EMBL" id="SNWX01000022">
    <property type="protein sequence ID" value="TDO84359.1"/>
    <property type="molecule type" value="Genomic_DNA"/>
</dbReference>
<accession>A0A4R6LNR5</accession>
<dbReference type="PANTHER" id="PTHR46193">
    <property type="entry name" value="6-PHOSPHOGLUCONATE PHOSPHATASE"/>
    <property type="match status" value="1"/>
</dbReference>
<keyword evidence="3" id="KW-0479">Metal-binding</keyword>
<dbReference type="SUPFAM" id="SSF56784">
    <property type="entry name" value="HAD-like"/>
    <property type="match status" value="1"/>
</dbReference>
<dbReference type="AlphaFoldDB" id="A0A4R6LNR5"/>
<evidence type="ECO:0000256" key="3">
    <source>
        <dbReference type="ARBA" id="ARBA00022723"/>
    </source>
</evidence>
<keyword evidence="5" id="KW-0378">Hydrolase</keyword>
<evidence type="ECO:0000313" key="5">
    <source>
        <dbReference type="EMBL" id="TDO84359.1"/>
    </source>
</evidence>
<dbReference type="Gene3D" id="1.10.150.240">
    <property type="entry name" value="Putative phosphatase, domain 2"/>
    <property type="match status" value="1"/>
</dbReference>
<dbReference type="NCBIfam" id="TIGR01549">
    <property type="entry name" value="HAD-SF-IA-v1"/>
    <property type="match status" value="1"/>
</dbReference>
<dbReference type="Proteomes" id="UP000295064">
    <property type="component" value="Unassembled WGS sequence"/>
</dbReference>
<dbReference type="SFLD" id="SFLDG01129">
    <property type="entry name" value="C1.5:_HAD__Beta-PGM__Phosphata"/>
    <property type="match status" value="1"/>
</dbReference>
<proteinExistence type="inferred from homology"/>
<dbReference type="NCBIfam" id="TIGR01509">
    <property type="entry name" value="HAD-SF-IA-v3"/>
    <property type="match status" value="1"/>
</dbReference>
<gene>
    <name evidence="5" type="ORF">DFR79_12237</name>
</gene>
<evidence type="ECO:0000256" key="2">
    <source>
        <dbReference type="ARBA" id="ARBA00006171"/>
    </source>
</evidence>
<evidence type="ECO:0000256" key="4">
    <source>
        <dbReference type="ARBA" id="ARBA00022842"/>
    </source>
</evidence>
<protein>
    <submittedName>
        <fullName evidence="5">HAD superfamily hydrolase (TIGR01509 family)/HAD superfamily hydrolase (TIGR01549 family)</fullName>
    </submittedName>
</protein>
<dbReference type="InterPro" id="IPR051600">
    <property type="entry name" value="Beta-PGM-like"/>
</dbReference>
<reference evidence="5 6" key="1">
    <citation type="submission" date="2019-03" db="EMBL/GenBank/DDBJ databases">
        <title>Subsurface microbial communities from deep shales in Ohio and West Virginia, USA.</title>
        <authorList>
            <person name="Wrighton K."/>
        </authorList>
    </citation>
    <scope>NUCLEOTIDE SEQUENCE [LARGE SCALE GENOMIC DNA]</scope>
    <source>
        <strain evidence="5 6">MA284_T2</strain>
    </source>
</reference>
<dbReference type="InterPro" id="IPR036412">
    <property type="entry name" value="HAD-like_sf"/>
</dbReference>
<sequence length="222" mass="25510">MIKAVIFDMDGLMFDTERLSKELWQQLAQKKGYNFEDDFFDRMVGLDLEATKEAFKEDYGQDFPYLKMREEKNELLKEYVEQKGVPVKEGLREIIAYLKENEYLTAVASSSHRDRIEFYLESAGLKDEFDYLIGGDEVEKSKPNPEIFLKGIKALGVSRDEALVLEDSVHGIKAAAQAGIRVILIPDLVEQAPEVEELIYKKLKSLKELKSELEKGNKLKSF</sequence>
<dbReference type="SFLD" id="SFLDG01135">
    <property type="entry name" value="C1.5.6:_HAD__Beta-PGM__Phospha"/>
    <property type="match status" value="1"/>
</dbReference>
<organism evidence="5 6">
    <name type="scientific">Halanaerobium saccharolyticum</name>
    <dbReference type="NCBI Taxonomy" id="43595"/>
    <lineage>
        <taxon>Bacteria</taxon>
        <taxon>Bacillati</taxon>
        <taxon>Bacillota</taxon>
        <taxon>Clostridia</taxon>
        <taxon>Halanaerobiales</taxon>
        <taxon>Halanaerobiaceae</taxon>
        <taxon>Halanaerobium</taxon>
    </lineage>
</organism>
<keyword evidence="4" id="KW-0460">Magnesium</keyword>
<evidence type="ECO:0000256" key="1">
    <source>
        <dbReference type="ARBA" id="ARBA00001946"/>
    </source>
</evidence>
<dbReference type="InterPro" id="IPR023214">
    <property type="entry name" value="HAD_sf"/>
</dbReference>
<dbReference type="RefSeq" id="WP_133515698.1">
    <property type="nucleotide sequence ID" value="NZ_SNWX01000022.1"/>
</dbReference>
<dbReference type="OrthoDB" id="9797743at2"/>
<dbReference type="GO" id="GO:0016787">
    <property type="term" value="F:hydrolase activity"/>
    <property type="evidence" value="ECO:0007669"/>
    <property type="project" value="UniProtKB-KW"/>
</dbReference>
<evidence type="ECO:0000313" key="6">
    <source>
        <dbReference type="Proteomes" id="UP000295064"/>
    </source>
</evidence>
<dbReference type="PANTHER" id="PTHR46193:SF21">
    <property type="entry name" value="SLL1138 PROTEIN"/>
    <property type="match status" value="1"/>
</dbReference>
<dbReference type="PRINTS" id="PR00413">
    <property type="entry name" value="HADHALOGNASE"/>
</dbReference>
<comment type="similarity">
    <text evidence="2">Belongs to the HAD-like hydrolase superfamily. CbbY/CbbZ/Gph/YieH family.</text>
</comment>
<dbReference type="Gene3D" id="3.40.50.1000">
    <property type="entry name" value="HAD superfamily/HAD-like"/>
    <property type="match status" value="1"/>
</dbReference>
<dbReference type="InterPro" id="IPR041492">
    <property type="entry name" value="HAD_2"/>
</dbReference>
<dbReference type="InterPro" id="IPR006439">
    <property type="entry name" value="HAD-SF_hydro_IA"/>
</dbReference>
<dbReference type="GO" id="GO:0046872">
    <property type="term" value="F:metal ion binding"/>
    <property type="evidence" value="ECO:0007669"/>
    <property type="project" value="UniProtKB-KW"/>
</dbReference>
<comment type="cofactor">
    <cofactor evidence="1">
        <name>Mg(2+)</name>
        <dbReference type="ChEBI" id="CHEBI:18420"/>
    </cofactor>
</comment>
<dbReference type="Pfam" id="PF13419">
    <property type="entry name" value="HAD_2"/>
    <property type="match status" value="1"/>
</dbReference>
<dbReference type="SFLD" id="SFLDS00003">
    <property type="entry name" value="Haloacid_Dehalogenase"/>
    <property type="match status" value="1"/>
</dbReference>